<evidence type="ECO:0000256" key="5">
    <source>
        <dbReference type="SAM" id="Phobius"/>
    </source>
</evidence>
<dbReference type="InterPro" id="IPR000639">
    <property type="entry name" value="Epox_hydrolase-like"/>
</dbReference>
<dbReference type="GeneID" id="34596735"/>
<dbReference type="Gene3D" id="1.20.58.340">
    <property type="entry name" value="Magnesium transport protein CorA, transmembrane region"/>
    <property type="match status" value="1"/>
</dbReference>
<evidence type="ECO:0000259" key="6">
    <source>
        <dbReference type="Pfam" id="PF06441"/>
    </source>
</evidence>
<organism evidence="7 8">
    <name type="scientific">Fonsecaea monophora</name>
    <dbReference type="NCBI Taxonomy" id="254056"/>
    <lineage>
        <taxon>Eukaryota</taxon>
        <taxon>Fungi</taxon>
        <taxon>Dikarya</taxon>
        <taxon>Ascomycota</taxon>
        <taxon>Pezizomycotina</taxon>
        <taxon>Eurotiomycetes</taxon>
        <taxon>Chaetothyriomycetidae</taxon>
        <taxon>Chaetothyriales</taxon>
        <taxon>Herpotrichiellaceae</taxon>
        <taxon>Fonsecaea</taxon>
    </lineage>
</organism>
<comment type="similarity">
    <text evidence="1">Belongs to the CorA metal ion transporter (MIT) (TC 1.A.35) family.</text>
</comment>
<dbReference type="OrthoDB" id="7130006at2759"/>
<dbReference type="RefSeq" id="XP_022516052.1">
    <property type="nucleotide sequence ID" value="XM_022651539.1"/>
</dbReference>
<sequence length="725" mass="82192">MGISPFRIDITKQEVERLQRKLQDTRIPKTPIVPGAGSDYGPPIEWFQRLTNKWRDEFDWFSIQEHLNRHDHFLADIDDENSQLRIHFTHIKSRRTDAIPLILVHGWPGSWHEFDRVVDAFAYPENVSDPAFHVVVPSLPGFCWSSAPPRRGWTMQDTARVFNKLMIRLGYTHYVVQAGDWGSFVAREMGVKFPECKAVHLNFCPVELDDSITDLTPREVKIKQRCQDWLDNHLGYAVCMRTRPQTIGVALSDNPVGILAWVGEKYLEAVAPAKVESPDPIWDQAILTTCSLYYFTDCIMSSSLPYFEGVKHADFGNFFLKQENYIGVPMGYTSFLYDTRPGTERSVRKTGRLVFYNDGALDASDSSLNAKNGKITCIYFDKSGRFNAEHRQLTKAEIGEQFELRHRDLRDIDLKSEAVTRILVRPTTILLQFFQLCMIIQADEALLIYNQPQTSGDSDNDDSNGADDSSPRKDDSEFYHEFEKRMSGPTIETADVPELPYELRAVEAALVAVLSVLRRDLIDARHKAEESAASLRLDSGLAAVGLNLVFDRTRRLSKIEQKARLVRDTIREVLDTDEDLAGMYLSDRVAGRPHAIADHQEAEYMLEAYHKAADTLVESAQAAVDVLRRKENTFRSSLAVQRNQIMFLEARIAIHTLGLAAGTMAAGLFGMNLLNYLEDAPHGFFYVAGACVVLSALFSMHGMRSLRRIQTLKGIQRSRAGGRRF</sequence>
<dbReference type="AlphaFoldDB" id="A0A177FKD4"/>
<reference evidence="7 8" key="1">
    <citation type="submission" date="2016-03" db="EMBL/GenBank/DDBJ databases">
        <title>Draft genome sequence of the Fonsecaea monophora CBS 269.37.</title>
        <authorList>
            <person name="Bombassaro A."/>
            <person name="Vinicius W.A."/>
            <person name="De Hoog S."/>
            <person name="Sun J."/>
            <person name="Souza E.M."/>
            <person name="Raittz R.T."/>
            <person name="Costa F."/>
            <person name="Leao A.C."/>
            <person name="Tadra-Sfeir M.Z."/>
            <person name="Baura V."/>
            <person name="Balsanelli E."/>
            <person name="Pedrosa F.O."/>
            <person name="Moreno L.F."/>
            <person name="Steffens M.B."/>
            <person name="Xi L."/>
            <person name="Bocca A.L."/>
            <person name="Felipe M.S."/>
            <person name="Teixeira M."/>
            <person name="Telles Filho F.Q."/>
            <person name="Azevedo C.M."/>
            <person name="Gomes R."/>
            <person name="Vicente V.A."/>
        </authorList>
    </citation>
    <scope>NUCLEOTIDE SEQUENCE [LARGE SCALE GENOMIC DNA]</scope>
    <source>
        <strain evidence="7 8">CBS 269.37</strain>
    </source>
</reference>
<feature type="transmembrane region" description="Helical" evidence="5">
    <location>
        <begin position="652"/>
        <end position="671"/>
    </location>
</feature>
<name>A0A177FKD4_9EURO</name>
<dbReference type="Gene3D" id="2.40.128.330">
    <property type="match status" value="1"/>
</dbReference>
<evidence type="ECO:0000313" key="7">
    <source>
        <dbReference type="EMBL" id="OAG44100.1"/>
    </source>
</evidence>
<dbReference type="InterPro" id="IPR010497">
    <property type="entry name" value="Epoxide_hydro_N"/>
</dbReference>
<dbReference type="Pfam" id="PF22099">
    <property type="entry name" value="MRS2-like"/>
    <property type="match status" value="1"/>
</dbReference>
<keyword evidence="8" id="KW-1185">Reference proteome</keyword>
<evidence type="ECO:0000256" key="3">
    <source>
        <dbReference type="ARBA" id="ARBA00022801"/>
    </source>
</evidence>
<comment type="caution">
    <text evidence="7">The sequence shown here is derived from an EMBL/GenBank/DDBJ whole genome shotgun (WGS) entry which is preliminary data.</text>
</comment>
<dbReference type="InterPro" id="IPR039204">
    <property type="entry name" value="MRS2-like"/>
</dbReference>
<evidence type="ECO:0000256" key="2">
    <source>
        <dbReference type="ARBA" id="ARBA00010088"/>
    </source>
</evidence>
<dbReference type="GO" id="GO:0097176">
    <property type="term" value="P:epoxide metabolic process"/>
    <property type="evidence" value="ECO:0007669"/>
    <property type="project" value="TreeGrafter"/>
</dbReference>
<dbReference type="Proteomes" id="UP000077002">
    <property type="component" value="Unassembled WGS sequence"/>
</dbReference>
<proteinExistence type="inferred from homology"/>
<protein>
    <recommendedName>
        <fullName evidence="6">Epoxide hydrolase N-terminal domain-containing protein</fullName>
    </recommendedName>
</protein>
<evidence type="ECO:0000313" key="8">
    <source>
        <dbReference type="Proteomes" id="UP000077002"/>
    </source>
</evidence>
<dbReference type="PANTHER" id="PTHR21661:SF79">
    <property type="entry name" value="EPOXIDE HYDROLASE"/>
    <property type="match status" value="1"/>
</dbReference>
<gene>
    <name evidence="7" type="ORF">AYO21_01557</name>
</gene>
<evidence type="ECO:0000256" key="4">
    <source>
        <dbReference type="SAM" id="MobiDB-lite"/>
    </source>
</evidence>
<dbReference type="InterPro" id="IPR029058">
    <property type="entry name" value="AB_hydrolase_fold"/>
</dbReference>
<dbReference type="Gene3D" id="3.40.50.1820">
    <property type="entry name" value="alpha/beta hydrolase"/>
    <property type="match status" value="1"/>
</dbReference>
<dbReference type="SUPFAM" id="SSF53474">
    <property type="entry name" value="alpha/beta-Hydrolases"/>
    <property type="match status" value="1"/>
</dbReference>
<dbReference type="PANTHER" id="PTHR21661">
    <property type="entry name" value="EPOXIDE HYDROLASE 1-RELATED"/>
    <property type="match status" value="1"/>
</dbReference>
<dbReference type="GO" id="GO:0004301">
    <property type="term" value="F:epoxide hydrolase activity"/>
    <property type="evidence" value="ECO:0007669"/>
    <property type="project" value="TreeGrafter"/>
</dbReference>
<keyword evidence="5" id="KW-0812">Transmembrane</keyword>
<accession>A0A177FKD4</accession>
<feature type="region of interest" description="Disordered" evidence="4">
    <location>
        <begin position="452"/>
        <end position="476"/>
    </location>
</feature>
<keyword evidence="5" id="KW-1133">Transmembrane helix</keyword>
<dbReference type="PRINTS" id="PR00412">
    <property type="entry name" value="EPOXHYDRLASE"/>
</dbReference>
<dbReference type="CDD" id="cd12823">
    <property type="entry name" value="Mrs2_Mfm1p-like"/>
    <property type="match status" value="1"/>
</dbReference>
<feature type="domain" description="Epoxide hydrolase N-terminal" evidence="6">
    <location>
        <begin position="3"/>
        <end position="114"/>
    </location>
</feature>
<dbReference type="Pfam" id="PF06441">
    <property type="entry name" value="EHN"/>
    <property type="match status" value="1"/>
</dbReference>
<evidence type="ECO:0000256" key="1">
    <source>
        <dbReference type="ARBA" id="ARBA00009765"/>
    </source>
</evidence>
<keyword evidence="3" id="KW-0378">Hydrolase</keyword>
<keyword evidence="5" id="KW-0472">Membrane</keyword>
<feature type="transmembrane region" description="Helical" evidence="5">
    <location>
        <begin position="683"/>
        <end position="703"/>
    </location>
</feature>
<dbReference type="EMBL" id="LVKK01000006">
    <property type="protein sequence ID" value="OAG44100.1"/>
    <property type="molecule type" value="Genomic_DNA"/>
</dbReference>
<comment type="similarity">
    <text evidence="2">Belongs to the peptidase S33 family.</text>
</comment>